<dbReference type="EMBL" id="JBHSFZ010000027">
    <property type="protein sequence ID" value="MFC4595076.1"/>
    <property type="molecule type" value="Genomic_DNA"/>
</dbReference>
<dbReference type="Proteomes" id="UP001595957">
    <property type="component" value="Unassembled WGS sequence"/>
</dbReference>
<evidence type="ECO:0000313" key="1">
    <source>
        <dbReference type="EMBL" id="MFC4595076.1"/>
    </source>
</evidence>
<proteinExistence type="predicted"/>
<evidence type="ECO:0000313" key="2">
    <source>
        <dbReference type="Proteomes" id="UP001595957"/>
    </source>
</evidence>
<reference evidence="2" key="1">
    <citation type="journal article" date="2019" name="Int. J. Syst. Evol. Microbiol.">
        <title>The Global Catalogue of Microorganisms (GCM) 10K type strain sequencing project: providing services to taxonomists for standard genome sequencing and annotation.</title>
        <authorList>
            <consortium name="The Broad Institute Genomics Platform"/>
            <consortium name="The Broad Institute Genome Sequencing Center for Infectious Disease"/>
            <person name="Wu L."/>
            <person name="Ma J."/>
        </authorList>
    </citation>
    <scope>NUCLEOTIDE SEQUENCE [LARGE SCALE GENOMIC DNA]</scope>
    <source>
        <strain evidence="2">NBRC 103632</strain>
    </source>
</reference>
<name>A0ABV9EZI6_9SPHN</name>
<protein>
    <submittedName>
        <fullName evidence="1">Uncharacterized protein</fullName>
    </submittedName>
</protein>
<keyword evidence="2" id="KW-1185">Reference proteome</keyword>
<accession>A0ABV9EZI6</accession>
<comment type="caution">
    <text evidence="1">The sequence shown here is derived from an EMBL/GenBank/DDBJ whole genome shotgun (WGS) entry which is preliminary data.</text>
</comment>
<organism evidence="1 2">
    <name type="scientific">Sphingobium tyrosinilyticum</name>
    <dbReference type="NCBI Taxonomy" id="2715436"/>
    <lineage>
        <taxon>Bacteria</taxon>
        <taxon>Pseudomonadati</taxon>
        <taxon>Pseudomonadota</taxon>
        <taxon>Alphaproteobacteria</taxon>
        <taxon>Sphingomonadales</taxon>
        <taxon>Sphingomonadaceae</taxon>
        <taxon>Sphingobium</taxon>
    </lineage>
</organism>
<sequence length="96" mass="10849">MISVIRYVEQFRQRVGAPLTKLMIGHRVPLIEFLSIQPPHLGGGYGARAEDDWITCRPVRRTKVYVGIAGTDMRAQPIEECGPERSIRPHIIQGIK</sequence>
<gene>
    <name evidence="1" type="ORF">ACFO3E_12860</name>
</gene>